<dbReference type="AlphaFoldDB" id="A0A0C9TVN0"/>
<reference evidence="1 2" key="1">
    <citation type="submission" date="2014-06" db="EMBL/GenBank/DDBJ databases">
        <authorList>
            <consortium name="DOE Joint Genome Institute"/>
            <person name="Kuo A."/>
            <person name="Kohler A."/>
            <person name="Nagy L.G."/>
            <person name="Floudas D."/>
            <person name="Copeland A."/>
            <person name="Barry K.W."/>
            <person name="Cichocki N."/>
            <person name="Veneault-Fourrey C."/>
            <person name="LaButti K."/>
            <person name="Lindquist E.A."/>
            <person name="Lipzen A."/>
            <person name="Lundell T."/>
            <person name="Morin E."/>
            <person name="Murat C."/>
            <person name="Sun H."/>
            <person name="Tunlid A."/>
            <person name="Henrissat B."/>
            <person name="Grigoriev I.V."/>
            <person name="Hibbett D.S."/>
            <person name="Martin F."/>
            <person name="Nordberg H.P."/>
            <person name="Cantor M.N."/>
            <person name="Hua S.X."/>
        </authorList>
    </citation>
    <scope>NUCLEOTIDE SEQUENCE [LARGE SCALE GENOMIC DNA]</scope>
    <source>
        <strain evidence="1 2">ATCC 200175</strain>
    </source>
</reference>
<accession>A0A0C9TVN0</accession>
<keyword evidence="2" id="KW-1185">Reference proteome</keyword>
<dbReference type="Proteomes" id="UP000053647">
    <property type="component" value="Unassembled WGS sequence"/>
</dbReference>
<sequence>MDERSIKDGCDLMTDRLKMVPPLPPPGAGSVPPHRHLAGRRTVDIQRPVRFPWAGIRGPNV</sequence>
<dbReference type="EMBL" id="KN819343">
    <property type="protein sequence ID" value="KIJ14348.1"/>
    <property type="molecule type" value="Genomic_DNA"/>
</dbReference>
<proteinExistence type="predicted"/>
<evidence type="ECO:0000313" key="1">
    <source>
        <dbReference type="EMBL" id="KIJ14348.1"/>
    </source>
</evidence>
<evidence type="ECO:0000313" key="2">
    <source>
        <dbReference type="Proteomes" id="UP000053647"/>
    </source>
</evidence>
<name>A0A0C9TVN0_PAXIN</name>
<protein>
    <submittedName>
        <fullName evidence="1">Uncharacterized protein</fullName>
    </submittedName>
</protein>
<feature type="non-terminal residue" evidence="1">
    <location>
        <position position="61"/>
    </location>
</feature>
<organism evidence="1 2">
    <name type="scientific">Paxillus involutus ATCC 200175</name>
    <dbReference type="NCBI Taxonomy" id="664439"/>
    <lineage>
        <taxon>Eukaryota</taxon>
        <taxon>Fungi</taxon>
        <taxon>Dikarya</taxon>
        <taxon>Basidiomycota</taxon>
        <taxon>Agaricomycotina</taxon>
        <taxon>Agaricomycetes</taxon>
        <taxon>Agaricomycetidae</taxon>
        <taxon>Boletales</taxon>
        <taxon>Paxilineae</taxon>
        <taxon>Paxillaceae</taxon>
        <taxon>Paxillus</taxon>
    </lineage>
</organism>
<gene>
    <name evidence="1" type="ORF">PAXINDRAFT_169761</name>
</gene>
<reference evidence="2" key="2">
    <citation type="submission" date="2015-01" db="EMBL/GenBank/DDBJ databases">
        <title>Evolutionary Origins and Diversification of the Mycorrhizal Mutualists.</title>
        <authorList>
            <consortium name="DOE Joint Genome Institute"/>
            <consortium name="Mycorrhizal Genomics Consortium"/>
            <person name="Kohler A."/>
            <person name="Kuo A."/>
            <person name="Nagy L.G."/>
            <person name="Floudas D."/>
            <person name="Copeland A."/>
            <person name="Barry K.W."/>
            <person name="Cichocki N."/>
            <person name="Veneault-Fourrey C."/>
            <person name="LaButti K."/>
            <person name="Lindquist E.A."/>
            <person name="Lipzen A."/>
            <person name="Lundell T."/>
            <person name="Morin E."/>
            <person name="Murat C."/>
            <person name="Riley R."/>
            <person name="Ohm R."/>
            <person name="Sun H."/>
            <person name="Tunlid A."/>
            <person name="Henrissat B."/>
            <person name="Grigoriev I.V."/>
            <person name="Hibbett D.S."/>
            <person name="Martin F."/>
        </authorList>
    </citation>
    <scope>NUCLEOTIDE SEQUENCE [LARGE SCALE GENOMIC DNA]</scope>
    <source>
        <strain evidence="2">ATCC 200175</strain>
    </source>
</reference>
<dbReference type="HOGENOM" id="CLU_199235_0_0_1"/>